<keyword evidence="3" id="KW-0560">Oxidoreductase</keyword>
<evidence type="ECO:0000256" key="2">
    <source>
        <dbReference type="ARBA" id="ARBA00007358"/>
    </source>
</evidence>
<evidence type="ECO:0000259" key="5">
    <source>
        <dbReference type="Pfam" id="PF25137"/>
    </source>
</evidence>
<accession>A0A5Y2YEZ5</accession>
<gene>
    <name evidence="6" type="ORF">E0S65_08815</name>
    <name evidence="7" type="ORF">G0D41_06760</name>
    <name evidence="8" type="ORF">G4I76_003813</name>
    <name evidence="9" type="ORF">G4P10_004674</name>
    <name evidence="10" type="ORF">G4P47_003301</name>
</gene>
<name>A0A5Y2YEZ5_SALET</name>
<dbReference type="EMBL" id="DAASLT010000009">
    <property type="protein sequence ID" value="HAE6051981.1"/>
    <property type="molecule type" value="Genomic_DNA"/>
</dbReference>
<dbReference type="FunFam" id="1.20.1090.10:FF:000001">
    <property type="entry name" value="Aldehyde-alcohol dehydrogenase"/>
    <property type="match status" value="1"/>
</dbReference>
<dbReference type="Pfam" id="PF25137">
    <property type="entry name" value="ADH_Fe_C"/>
    <property type="match status" value="1"/>
</dbReference>
<feature type="domain" description="Alcohol dehydrogenase iron-type/glycerol dehydrogenase GldA" evidence="4">
    <location>
        <begin position="8"/>
        <end position="175"/>
    </location>
</feature>
<evidence type="ECO:0000256" key="1">
    <source>
        <dbReference type="ARBA" id="ARBA00001962"/>
    </source>
</evidence>
<dbReference type="InterPro" id="IPR034802">
    <property type="entry name" value="NADPH_BDH"/>
</dbReference>
<evidence type="ECO:0000313" key="8">
    <source>
        <dbReference type="EMBL" id="HAE6051981.1"/>
    </source>
</evidence>
<dbReference type="InterPro" id="IPR018211">
    <property type="entry name" value="ADH_Fe_CS"/>
</dbReference>
<organism evidence="6">
    <name type="scientific">Salmonella enterica subsp. enterica serovar Javiana</name>
    <dbReference type="NCBI Taxonomy" id="363569"/>
    <lineage>
        <taxon>Bacteria</taxon>
        <taxon>Pseudomonadati</taxon>
        <taxon>Pseudomonadota</taxon>
        <taxon>Gammaproteobacteria</taxon>
        <taxon>Enterobacterales</taxon>
        <taxon>Enterobacteriaceae</taxon>
        <taxon>Salmonella</taxon>
    </lineage>
</organism>
<comment type="similarity">
    <text evidence="2">Belongs to the iron-containing alcohol dehydrogenase family.</text>
</comment>
<dbReference type="InterPro" id="IPR039697">
    <property type="entry name" value="Alcohol_dehydrogenase_Fe"/>
</dbReference>
<dbReference type="PROSITE" id="PS00913">
    <property type="entry name" value="ADH_IRON_1"/>
    <property type="match status" value="1"/>
</dbReference>
<dbReference type="EMBL" id="DAAMJS010000002">
    <property type="protein sequence ID" value="HAC6946881.1"/>
    <property type="molecule type" value="Genomic_DNA"/>
</dbReference>
<dbReference type="CDD" id="cd08179">
    <property type="entry name" value="NADPH_BDH"/>
    <property type="match status" value="1"/>
</dbReference>
<dbReference type="Gene3D" id="1.20.1090.10">
    <property type="entry name" value="Dehydroquinate synthase-like - alpha domain"/>
    <property type="match status" value="1"/>
</dbReference>
<proteinExistence type="inferred from homology"/>
<evidence type="ECO:0000313" key="9">
    <source>
        <dbReference type="EMBL" id="HAE7520136.1"/>
    </source>
</evidence>
<dbReference type="PANTHER" id="PTHR11496:SF83">
    <property type="entry name" value="HYDROXYACID-OXOACID TRANSHYDROGENASE, MITOCHONDRIAL"/>
    <property type="match status" value="1"/>
</dbReference>
<dbReference type="InterPro" id="IPR056798">
    <property type="entry name" value="ADH_Fe_C"/>
</dbReference>
<reference evidence="7" key="2">
    <citation type="submission" date="2018-07" db="EMBL/GenBank/DDBJ databases">
        <authorList>
            <consortium name="NCBI Pathogen Detection Project"/>
        </authorList>
    </citation>
    <scope>NUCLEOTIDE SEQUENCE</scope>
    <source>
        <strain evidence="9">09-0793</strain>
        <strain evidence="8">12-2229</strain>
        <strain evidence="10">13-4047</strain>
        <strain evidence="7">13-7331</strain>
    </source>
</reference>
<evidence type="ECO:0000256" key="3">
    <source>
        <dbReference type="ARBA" id="ARBA00023002"/>
    </source>
</evidence>
<dbReference type="InterPro" id="IPR001670">
    <property type="entry name" value="ADH_Fe/GldA"/>
</dbReference>
<evidence type="ECO:0000313" key="6">
    <source>
        <dbReference type="EMBL" id="ECG4536792.1"/>
    </source>
</evidence>
<dbReference type="PROSITE" id="PS00060">
    <property type="entry name" value="ADH_IRON_2"/>
    <property type="match status" value="1"/>
</dbReference>
<dbReference type="SUPFAM" id="SSF56796">
    <property type="entry name" value="Dehydroquinate synthase-like"/>
    <property type="match status" value="1"/>
</dbReference>
<dbReference type="Gene3D" id="3.40.50.1970">
    <property type="match status" value="1"/>
</dbReference>
<evidence type="ECO:0000313" key="7">
    <source>
        <dbReference type="EMBL" id="HAC6946881.1"/>
    </source>
</evidence>
<protein>
    <submittedName>
        <fullName evidence="6">Iron-containing alcohol dehydrogenase</fullName>
    </submittedName>
</protein>
<dbReference type="GO" id="GO:0046872">
    <property type="term" value="F:metal ion binding"/>
    <property type="evidence" value="ECO:0007669"/>
    <property type="project" value="InterPro"/>
</dbReference>
<reference evidence="7" key="1">
    <citation type="journal article" date="2018" name="Genome Biol.">
        <title>SKESA: strategic k-mer extension for scrupulous assemblies.</title>
        <authorList>
            <person name="Souvorov A."/>
            <person name="Agarwala R."/>
            <person name="Lipman D.J."/>
        </authorList>
    </citation>
    <scope>NUCLEOTIDE SEQUENCE</scope>
    <source>
        <strain evidence="9">09-0793</strain>
        <strain evidence="8">12-2229</strain>
        <strain evidence="10">13-4047</strain>
        <strain evidence="7">13-7331</strain>
    </source>
</reference>
<dbReference type="EMBL" id="DAASXX010000066">
    <property type="protein sequence ID" value="HAE7520136.1"/>
    <property type="molecule type" value="Genomic_DNA"/>
</dbReference>
<comment type="caution">
    <text evidence="6">The sequence shown here is derived from an EMBL/GenBank/DDBJ whole genome shotgun (WGS) entry which is preliminary data.</text>
</comment>
<dbReference type="Proteomes" id="UP000839596">
    <property type="component" value="Unassembled WGS sequence"/>
</dbReference>
<evidence type="ECO:0000313" key="10">
    <source>
        <dbReference type="EMBL" id="HAE7704310.1"/>
    </source>
</evidence>
<evidence type="ECO:0000259" key="4">
    <source>
        <dbReference type="Pfam" id="PF00465"/>
    </source>
</evidence>
<dbReference type="AlphaFoldDB" id="A0A5Y2YEZ5"/>
<reference evidence="6" key="3">
    <citation type="submission" date="2019-03" db="EMBL/GenBank/DDBJ databases">
        <authorList>
            <person name="Ashton P.M."/>
            <person name="Dallman T."/>
            <person name="Nair S."/>
            <person name="De Pinna E."/>
            <person name="Peters T."/>
            <person name="Grant K."/>
        </authorList>
    </citation>
    <scope>NUCLEOTIDE SEQUENCE [LARGE SCALE GENOMIC DNA]</scope>
    <source>
        <strain evidence="6">314986</strain>
    </source>
</reference>
<sequence>MARNFIVPRKVFHGLGSFSELMNVTGKKALIVTGQGSMQRSGYISKATEYLQKNGIKVEVFDGVEADPSIETVMKGFDVMMRLQPDWVIGLGGCSAIDAAKAMWVFYEYPDTKFEDIIPPFTIKPLRNKARFIAIPSTSGTGTEATCVSVITDRLKGTKYPLVSYELCPDIAIVDGELCRSMPSHVTANTGLDALTHALEAYVTPLADAFTDSLAERAVVNIFRALPVAVDDGENLNARQTMHDASCLAGMSFSNALLGIVHSLSHQIGGMFGVPHGRANAILLPNVIRFNAMTSEAKYTKLALLIGEKNSEDIATRIEKLRANISVESSFKDYGINEQKWHEKLNMMAEHAMTDACTGCNPRAPSIEDMLKVLQACFNGEKYRD</sequence>
<dbReference type="PANTHER" id="PTHR11496">
    <property type="entry name" value="ALCOHOL DEHYDROGENASE"/>
    <property type="match status" value="1"/>
</dbReference>
<feature type="domain" description="Fe-containing alcohol dehydrogenase-like C-terminal" evidence="5">
    <location>
        <begin position="187"/>
        <end position="377"/>
    </location>
</feature>
<dbReference type="Pfam" id="PF00465">
    <property type="entry name" value="Fe-ADH"/>
    <property type="match status" value="1"/>
</dbReference>
<dbReference type="GO" id="GO:0004022">
    <property type="term" value="F:alcohol dehydrogenase (NAD+) activity"/>
    <property type="evidence" value="ECO:0007669"/>
    <property type="project" value="TreeGrafter"/>
</dbReference>
<dbReference type="EMBL" id="DAASZT010000004">
    <property type="protein sequence ID" value="HAE7704310.1"/>
    <property type="molecule type" value="Genomic_DNA"/>
</dbReference>
<dbReference type="EMBL" id="AAIOLQ010000005">
    <property type="protein sequence ID" value="ECG4536792.1"/>
    <property type="molecule type" value="Genomic_DNA"/>
</dbReference>
<dbReference type="FunFam" id="3.40.50.1970:FF:000003">
    <property type="entry name" value="Alcohol dehydrogenase, iron-containing"/>
    <property type="match status" value="1"/>
</dbReference>
<comment type="cofactor">
    <cofactor evidence="1">
        <name>Fe cation</name>
        <dbReference type="ChEBI" id="CHEBI:24875"/>
    </cofactor>
</comment>